<reference evidence="1" key="1">
    <citation type="submission" date="2014-11" db="EMBL/GenBank/DDBJ databases">
        <authorList>
            <person name="Amaro Gonzalez C."/>
        </authorList>
    </citation>
    <scope>NUCLEOTIDE SEQUENCE</scope>
</reference>
<protein>
    <submittedName>
        <fullName evidence="1">Uncharacterized protein</fullName>
    </submittedName>
</protein>
<evidence type="ECO:0000313" key="1">
    <source>
        <dbReference type="EMBL" id="JAH57597.1"/>
    </source>
</evidence>
<dbReference type="EMBL" id="GBXM01050980">
    <property type="protein sequence ID" value="JAH57597.1"/>
    <property type="molecule type" value="Transcribed_RNA"/>
</dbReference>
<proteinExistence type="predicted"/>
<reference evidence="1" key="2">
    <citation type="journal article" date="2015" name="Fish Shellfish Immunol.">
        <title>Early steps in the European eel (Anguilla anguilla)-Vibrio vulnificus interaction in the gills: Role of the RtxA13 toxin.</title>
        <authorList>
            <person name="Callol A."/>
            <person name="Pajuelo D."/>
            <person name="Ebbesson L."/>
            <person name="Teles M."/>
            <person name="MacKenzie S."/>
            <person name="Amaro C."/>
        </authorList>
    </citation>
    <scope>NUCLEOTIDE SEQUENCE</scope>
</reference>
<name>A0A0E9TVU5_ANGAN</name>
<dbReference type="AlphaFoldDB" id="A0A0E9TVU5"/>
<sequence>MRYWGLAGGQCSQYGWLLMTLQRTMEPCRSFQAVTALGSSHTSPSPRSGNMLSVNQEIPEELVKTDEAVLAHCWQGRCLCMMDC</sequence>
<organism evidence="1">
    <name type="scientific">Anguilla anguilla</name>
    <name type="common">European freshwater eel</name>
    <name type="synonym">Muraena anguilla</name>
    <dbReference type="NCBI Taxonomy" id="7936"/>
    <lineage>
        <taxon>Eukaryota</taxon>
        <taxon>Metazoa</taxon>
        <taxon>Chordata</taxon>
        <taxon>Craniata</taxon>
        <taxon>Vertebrata</taxon>
        <taxon>Euteleostomi</taxon>
        <taxon>Actinopterygii</taxon>
        <taxon>Neopterygii</taxon>
        <taxon>Teleostei</taxon>
        <taxon>Anguilliformes</taxon>
        <taxon>Anguillidae</taxon>
        <taxon>Anguilla</taxon>
    </lineage>
</organism>
<accession>A0A0E9TVU5</accession>